<keyword evidence="3" id="KW-1185">Reference proteome</keyword>
<dbReference type="AlphaFoldDB" id="A0AAD7C2U5"/>
<protein>
    <submittedName>
        <fullName evidence="2">Uncharacterized protein</fullName>
    </submittedName>
</protein>
<proteinExistence type="predicted"/>
<reference evidence="2" key="1">
    <citation type="submission" date="2023-03" db="EMBL/GenBank/DDBJ databases">
        <title>Massive genome expansion in bonnet fungi (Mycena s.s.) driven by repeated elements and novel gene families across ecological guilds.</title>
        <authorList>
            <consortium name="Lawrence Berkeley National Laboratory"/>
            <person name="Harder C.B."/>
            <person name="Miyauchi S."/>
            <person name="Viragh M."/>
            <person name="Kuo A."/>
            <person name="Thoen E."/>
            <person name="Andreopoulos B."/>
            <person name="Lu D."/>
            <person name="Skrede I."/>
            <person name="Drula E."/>
            <person name="Henrissat B."/>
            <person name="Morin E."/>
            <person name="Kohler A."/>
            <person name="Barry K."/>
            <person name="LaButti K."/>
            <person name="Morin E."/>
            <person name="Salamov A."/>
            <person name="Lipzen A."/>
            <person name="Mereny Z."/>
            <person name="Hegedus B."/>
            <person name="Baldrian P."/>
            <person name="Stursova M."/>
            <person name="Weitz H."/>
            <person name="Taylor A."/>
            <person name="Grigoriev I.V."/>
            <person name="Nagy L.G."/>
            <person name="Martin F."/>
            <person name="Kauserud H."/>
        </authorList>
    </citation>
    <scope>NUCLEOTIDE SEQUENCE</scope>
    <source>
        <strain evidence="2">CBHHK067</strain>
    </source>
</reference>
<keyword evidence="1" id="KW-0812">Transmembrane</keyword>
<gene>
    <name evidence="2" type="ORF">B0H17DRAFT_1187397</name>
</gene>
<comment type="caution">
    <text evidence="2">The sequence shown here is derived from an EMBL/GenBank/DDBJ whole genome shotgun (WGS) entry which is preliminary data.</text>
</comment>
<evidence type="ECO:0000256" key="1">
    <source>
        <dbReference type="SAM" id="Phobius"/>
    </source>
</evidence>
<dbReference type="Proteomes" id="UP001221757">
    <property type="component" value="Unassembled WGS sequence"/>
</dbReference>
<feature type="transmembrane region" description="Helical" evidence="1">
    <location>
        <begin position="187"/>
        <end position="207"/>
    </location>
</feature>
<evidence type="ECO:0000313" key="2">
    <source>
        <dbReference type="EMBL" id="KAJ7637480.1"/>
    </source>
</evidence>
<name>A0AAD7C2U5_MYCRO</name>
<organism evidence="2 3">
    <name type="scientific">Mycena rosella</name>
    <name type="common">Pink bonnet</name>
    <name type="synonym">Agaricus rosellus</name>
    <dbReference type="NCBI Taxonomy" id="1033263"/>
    <lineage>
        <taxon>Eukaryota</taxon>
        <taxon>Fungi</taxon>
        <taxon>Dikarya</taxon>
        <taxon>Basidiomycota</taxon>
        <taxon>Agaricomycotina</taxon>
        <taxon>Agaricomycetes</taxon>
        <taxon>Agaricomycetidae</taxon>
        <taxon>Agaricales</taxon>
        <taxon>Marasmiineae</taxon>
        <taxon>Mycenaceae</taxon>
        <taxon>Mycena</taxon>
    </lineage>
</organism>
<sequence length="254" mass="27670">MGVAGPSSRGISVGHSREAGMYCGCNGLQLQRDLSCKEGLRGLVYIDTTQGNGLSSSPKAHTLVFRVRTCKETETPECKAGNTLVFKVSCFGEDPNQRMHWCKSEHEAKWDGICGAFAEVKTRTNGNAGASPQVAMDSGKVEGKRWPCTKGRGPSPKYGHVGYFPECLNLFGEGLGPKFYQRTMEKLGLPVFLIGVSVGWVSLPQMVRVFFRWTLVQIGTGNRVLVLVQMGIGTPNGVLRMVRMGFVTQFGLLT</sequence>
<keyword evidence="1" id="KW-1133">Transmembrane helix</keyword>
<accession>A0AAD7C2U5</accession>
<keyword evidence="1" id="KW-0472">Membrane</keyword>
<evidence type="ECO:0000313" key="3">
    <source>
        <dbReference type="Proteomes" id="UP001221757"/>
    </source>
</evidence>
<dbReference type="EMBL" id="JARKIE010000456">
    <property type="protein sequence ID" value="KAJ7637480.1"/>
    <property type="molecule type" value="Genomic_DNA"/>
</dbReference>